<feature type="signal peptide" evidence="1">
    <location>
        <begin position="1"/>
        <end position="26"/>
    </location>
</feature>
<dbReference type="Proteomes" id="UP001595721">
    <property type="component" value="Unassembled WGS sequence"/>
</dbReference>
<dbReference type="EMBL" id="JBHRXJ010000003">
    <property type="protein sequence ID" value="MFC3527775.1"/>
    <property type="molecule type" value="Genomic_DNA"/>
</dbReference>
<keyword evidence="3" id="KW-1185">Reference proteome</keyword>
<sequence>MPKLTRIAPAALVALGMMAAGNAATAAITSHDDNQANPRGWSAVAGMETSAVIELARTLPLSRDARADQPWCDQSDQLAQTLSHDFAEEKVATGAKGTQLWGSALMGTWTMVLDRGDATSCIVASGIGYRDGASPRQFFTQAGLGG</sequence>
<evidence type="ECO:0000313" key="3">
    <source>
        <dbReference type="Proteomes" id="UP001595721"/>
    </source>
</evidence>
<gene>
    <name evidence="2" type="ORF">ACFOMH_06265</name>
</gene>
<proteinExistence type="predicted"/>
<comment type="caution">
    <text evidence="2">The sequence shown here is derived from an EMBL/GenBank/DDBJ whole genome shotgun (WGS) entry which is preliminary data.</text>
</comment>
<name>A0ABV7R108_9RHOB</name>
<organism evidence="2 3">
    <name type="scientific">Paracoccus mangrovi</name>
    <dbReference type="NCBI Taxonomy" id="1715645"/>
    <lineage>
        <taxon>Bacteria</taxon>
        <taxon>Pseudomonadati</taxon>
        <taxon>Pseudomonadota</taxon>
        <taxon>Alphaproteobacteria</taxon>
        <taxon>Rhodobacterales</taxon>
        <taxon>Paracoccaceae</taxon>
        <taxon>Paracoccus</taxon>
    </lineage>
</organism>
<keyword evidence="1" id="KW-0732">Signal</keyword>
<accession>A0ABV7R108</accession>
<protein>
    <submittedName>
        <fullName evidence="2">Uncharacterized protein</fullName>
    </submittedName>
</protein>
<reference evidence="3" key="1">
    <citation type="journal article" date="2019" name="Int. J. Syst. Evol. Microbiol.">
        <title>The Global Catalogue of Microorganisms (GCM) 10K type strain sequencing project: providing services to taxonomists for standard genome sequencing and annotation.</title>
        <authorList>
            <consortium name="The Broad Institute Genomics Platform"/>
            <consortium name="The Broad Institute Genome Sequencing Center for Infectious Disease"/>
            <person name="Wu L."/>
            <person name="Ma J."/>
        </authorList>
    </citation>
    <scope>NUCLEOTIDE SEQUENCE [LARGE SCALE GENOMIC DNA]</scope>
    <source>
        <strain evidence="3">KCTC 42899</strain>
    </source>
</reference>
<evidence type="ECO:0000256" key="1">
    <source>
        <dbReference type="SAM" id="SignalP"/>
    </source>
</evidence>
<feature type="chain" id="PRO_5046437983" evidence="1">
    <location>
        <begin position="27"/>
        <end position="146"/>
    </location>
</feature>
<evidence type="ECO:0000313" key="2">
    <source>
        <dbReference type="EMBL" id="MFC3527775.1"/>
    </source>
</evidence>